<organism evidence="2 3">
    <name type="scientific">Nicrophorus vespilloides</name>
    <name type="common">Boreal carrion beetle</name>
    <dbReference type="NCBI Taxonomy" id="110193"/>
    <lineage>
        <taxon>Eukaryota</taxon>
        <taxon>Metazoa</taxon>
        <taxon>Ecdysozoa</taxon>
        <taxon>Arthropoda</taxon>
        <taxon>Hexapoda</taxon>
        <taxon>Insecta</taxon>
        <taxon>Pterygota</taxon>
        <taxon>Neoptera</taxon>
        <taxon>Endopterygota</taxon>
        <taxon>Coleoptera</taxon>
        <taxon>Polyphaga</taxon>
        <taxon>Staphyliniformia</taxon>
        <taxon>Silphidae</taxon>
        <taxon>Nicrophorinae</taxon>
        <taxon>Nicrophorus</taxon>
    </lineage>
</organism>
<dbReference type="InterPro" id="IPR036812">
    <property type="entry name" value="NAD(P)_OxRdtase_dom_sf"/>
</dbReference>
<reference evidence="3" key="1">
    <citation type="submission" date="2025-08" db="UniProtKB">
        <authorList>
            <consortium name="RefSeq"/>
        </authorList>
    </citation>
    <scope>IDENTIFICATION</scope>
    <source>
        <tissue evidence="3">Whole Larva</tissue>
    </source>
</reference>
<keyword evidence="2" id="KW-1185">Reference proteome</keyword>
<proteinExistence type="predicted"/>
<gene>
    <name evidence="3" type="primary">LOC108562221</name>
</gene>
<dbReference type="Pfam" id="PF00248">
    <property type="entry name" value="Aldo_ket_red"/>
    <property type="match status" value="1"/>
</dbReference>
<evidence type="ECO:0000313" key="2">
    <source>
        <dbReference type="Proteomes" id="UP000695000"/>
    </source>
</evidence>
<dbReference type="PRINTS" id="PR00069">
    <property type="entry name" value="ALDKETRDTASE"/>
</dbReference>
<dbReference type="PROSITE" id="PS00063">
    <property type="entry name" value="ALDOKETO_REDUCTASE_3"/>
    <property type="match status" value="1"/>
</dbReference>
<sequence>MATSNKVKKTLVLNNGNEMPAIGLGTYKSSAEQLEKAIEDAIDCGYRHFDCAWFYGNEAVIGKAIKSKINEGVVKREELFITSKLWNNFHDRKNVMPTLKETLASLNLSYIDLYLIHWPFAFKEDVSLWPVSEGKTAYSDVDYLETWAALEECVALGLVRNVGVSNFNSEQIGRVLEVAKIRPVVNQVECNPNFNQKKLIEFCKGEGIVVTAYCPLGRSENAGMPGFPEPTIYDPKVAEIAETHNKTAAQVVLNYLLTLGVCVIPKSVTKSRILENFDIFDFELSEEEVQYLDSCNKNVRVCPLTMFADHPNYPFNTEY</sequence>
<dbReference type="PIRSF" id="PIRSF000097">
    <property type="entry name" value="AKR"/>
    <property type="match status" value="1"/>
</dbReference>
<dbReference type="InterPro" id="IPR044488">
    <property type="entry name" value="AKR2E"/>
</dbReference>
<dbReference type="PANTHER" id="PTHR11732">
    <property type="entry name" value="ALDO/KETO REDUCTASE"/>
    <property type="match status" value="1"/>
</dbReference>
<dbReference type="Gene3D" id="3.20.20.100">
    <property type="entry name" value="NADP-dependent oxidoreductase domain"/>
    <property type="match status" value="1"/>
</dbReference>
<dbReference type="SUPFAM" id="SSF51430">
    <property type="entry name" value="NAD(P)-linked oxidoreductase"/>
    <property type="match status" value="1"/>
</dbReference>
<accession>A0ABM1MN29</accession>
<dbReference type="InterPro" id="IPR018170">
    <property type="entry name" value="Aldo/ket_reductase_CS"/>
</dbReference>
<evidence type="ECO:0000259" key="1">
    <source>
        <dbReference type="Pfam" id="PF00248"/>
    </source>
</evidence>
<dbReference type="InterPro" id="IPR020471">
    <property type="entry name" value="AKR"/>
</dbReference>
<name>A0ABM1MN29_NICVS</name>
<dbReference type="PROSITE" id="PS00798">
    <property type="entry name" value="ALDOKETO_REDUCTASE_1"/>
    <property type="match status" value="1"/>
</dbReference>
<dbReference type="InterPro" id="IPR023210">
    <property type="entry name" value="NADP_OxRdtase_dom"/>
</dbReference>
<dbReference type="Proteomes" id="UP000695000">
    <property type="component" value="Unplaced"/>
</dbReference>
<evidence type="ECO:0000313" key="3">
    <source>
        <dbReference type="RefSeq" id="XP_017775979.1"/>
    </source>
</evidence>
<dbReference type="RefSeq" id="XP_017775979.1">
    <property type="nucleotide sequence ID" value="XM_017920490.1"/>
</dbReference>
<dbReference type="PROSITE" id="PS00062">
    <property type="entry name" value="ALDOKETO_REDUCTASE_2"/>
    <property type="match status" value="1"/>
</dbReference>
<feature type="domain" description="NADP-dependent oxidoreductase" evidence="1">
    <location>
        <begin position="22"/>
        <end position="296"/>
    </location>
</feature>
<dbReference type="GeneID" id="108562221"/>
<protein>
    <submittedName>
        <fullName evidence="3">Aldose reductase-like</fullName>
    </submittedName>
</protein>
<dbReference type="CDD" id="cd19116">
    <property type="entry name" value="AKR_AKR2E1-5"/>
    <property type="match status" value="1"/>
</dbReference>